<dbReference type="STRING" id="3880.G7KLR1"/>
<reference evidence="2 5" key="1">
    <citation type="journal article" date="2011" name="Nature">
        <title>The Medicago genome provides insight into the evolution of rhizobial symbioses.</title>
        <authorList>
            <person name="Young N.D."/>
            <person name="Debelle F."/>
            <person name="Oldroyd G.E."/>
            <person name="Geurts R."/>
            <person name="Cannon S.B."/>
            <person name="Udvardi M.K."/>
            <person name="Benedito V.A."/>
            <person name="Mayer K.F."/>
            <person name="Gouzy J."/>
            <person name="Schoof H."/>
            <person name="Van de Peer Y."/>
            <person name="Proost S."/>
            <person name="Cook D.R."/>
            <person name="Meyers B.C."/>
            <person name="Spannagl M."/>
            <person name="Cheung F."/>
            <person name="De Mita S."/>
            <person name="Krishnakumar V."/>
            <person name="Gundlach H."/>
            <person name="Zhou S."/>
            <person name="Mudge J."/>
            <person name="Bharti A.K."/>
            <person name="Murray J.D."/>
            <person name="Naoumkina M.A."/>
            <person name="Rosen B."/>
            <person name="Silverstein K.A."/>
            <person name="Tang H."/>
            <person name="Rombauts S."/>
            <person name="Zhao P.X."/>
            <person name="Zhou P."/>
            <person name="Barbe V."/>
            <person name="Bardou P."/>
            <person name="Bechner M."/>
            <person name="Bellec A."/>
            <person name="Berger A."/>
            <person name="Berges H."/>
            <person name="Bidwell S."/>
            <person name="Bisseling T."/>
            <person name="Choisne N."/>
            <person name="Couloux A."/>
            <person name="Denny R."/>
            <person name="Deshpande S."/>
            <person name="Dai X."/>
            <person name="Doyle J.J."/>
            <person name="Dudez A.M."/>
            <person name="Farmer A.D."/>
            <person name="Fouteau S."/>
            <person name="Franken C."/>
            <person name="Gibelin C."/>
            <person name="Gish J."/>
            <person name="Goldstein S."/>
            <person name="Gonzalez A.J."/>
            <person name="Green P.J."/>
            <person name="Hallab A."/>
            <person name="Hartog M."/>
            <person name="Hua A."/>
            <person name="Humphray S.J."/>
            <person name="Jeong D.H."/>
            <person name="Jing Y."/>
            <person name="Jocker A."/>
            <person name="Kenton S.M."/>
            <person name="Kim D.J."/>
            <person name="Klee K."/>
            <person name="Lai H."/>
            <person name="Lang C."/>
            <person name="Lin S."/>
            <person name="Macmil S.L."/>
            <person name="Magdelenat G."/>
            <person name="Matthews L."/>
            <person name="McCorrison J."/>
            <person name="Monaghan E.L."/>
            <person name="Mun J.H."/>
            <person name="Najar F.Z."/>
            <person name="Nicholson C."/>
            <person name="Noirot C."/>
            <person name="O'Bleness M."/>
            <person name="Paule C.R."/>
            <person name="Poulain J."/>
            <person name="Prion F."/>
            <person name="Qin B."/>
            <person name="Qu C."/>
            <person name="Retzel E.F."/>
            <person name="Riddle C."/>
            <person name="Sallet E."/>
            <person name="Samain S."/>
            <person name="Samson N."/>
            <person name="Sanders I."/>
            <person name="Saurat O."/>
            <person name="Scarpelli C."/>
            <person name="Schiex T."/>
            <person name="Segurens B."/>
            <person name="Severin A.J."/>
            <person name="Sherrier D.J."/>
            <person name="Shi R."/>
            <person name="Sims S."/>
            <person name="Singer S.R."/>
            <person name="Sinharoy S."/>
            <person name="Sterck L."/>
            <person name="Viollet A."/>
            <person name="Wang B.B."/>
            <person name="Wang K."/>
            <person name="Wang M."/>
            <person name="Wang X."/>
            <person name="Warfsmann J."/>
            <person name="Weissenbach J."/>
            <person name="White D.D."/>
            <person name="White J.D."/>
            <person name="Wiley G.B."/>
            <person name="Wincker P."/>
            <person name="Xing Y."/>
            <person name="Yang L."/>
            <person name="Yao Z."/>
            <person name="Ying F."/>
            <person name="Zhai J."/>
            <person name="Zhou L."/>
            <person name="Zuber A."/>
            <person name="Denarie J."/>
            <person name="Dixon R.A."/>
            <person name="May G.D."/>
            <person name="Schwartz D.C."/>
            <person name="Rogers J."/>
            <person name="Quetier F."/>
            <person name="Town C.D."/>
            <person name="Roe B.A."/>
        </authorList>
    </citation>
    <scope>NUCLEOTIDE SEQUENCE [LARGE SCALE GENOMIC DNA]</scope>
    <source>
        <strain evidence="2">A17</strain>
        <strain evidence="4 5">cv. Jemalong A17</strain>
    </source>
</reference>
<dbReference type="Gramene" id="rna37196">
    <property type="protein sequence ID" value="RHN52508.1"/>
    <property type="gene ID" value="gene37196"/>
</dbReference>
<sequence length="155" mass="17363">MADTHHADKLMESDDMFGFIVMDGEGTLFGTLSGNTRQVLYMYRLFPPKKHGRGGEPALRFSRAHFLKHINHGRKTDELASMLYIDPNTRQPNVCGLILAGSVEYKTRQLVDIIDPLLKEKIVNVVDVSYGEENGLNQAIELSSGILSKPKFAKE</sequence>
<reference evidence="2 5" key="2">
    <citation type="journal article" date="2014" name="BMC Genomics">
        <title>An improved genome release (version Mt4.0) for the model legume Medicago truncatula.</title>
        <authorList>
            <person name="Tang H."/>
            <person name="Krishnakumar V."/>
            <person name="Bidwell S."/>
            <person name="Rosen B."/>
            <person name="Chan A."/>
            <person name="Zhou S."/>
            <person name="Gentzbittel L."/>
            <person name="Childs K.L."/>
            <person name="Yandell M."/>
            <person name="Gundlach H."/>
            <person name="Mayer K.F."/>
            <person name="Schwartz D.C."/>
            <person name="Town C.D."/>
        </authorList>
    </citation>
    <scope>GENOME REANNOTATION</scope>
    <source>
        <strain evidence="4 5">cv. Jemalong A17</strain>
    </source>
</reference>
<reference evidence="3" key="5">
    <citation type="journal article" date="2018" name="Nat. Plants">
        <title>Whole-genome landscape of Medicago truncatula symbiotic genes.</title>
        <authorList>
            <person name="Pecrix Y."/>
            <person name="Gamas P."/>
            <person name="Carrere S."/>
        </authorList>
    </citation>
    <scope>NUCLEOTIDE SEQUENCE</scope>
    <source>
        <tissue evidence="3">Leaves</tissue>
    </source>
</reference>
<dbReference type="EMBL" id="PSQE01000006">
    <property type="protein sequence ID" value="RHN52508.1"/>
    <property type="molecule type" value="Genomic_DNA"/>
</dbReference>
<dbReference type="KEGG" id="mtr:11413146"/>
<dbReference type="SUPFAM" id="SSF53137">
    <property type="entry name" value="Translational machinery components"/>
    <property type="match status" value="1"/>
</dbReference>
<evidence type="ECO:0000313" key="2">
    <source>
        <dbReference type="EMBL" id="AES76540.1"/>
    </source>
</evidence>
<evidence type="ECO:0000259" key="1">
    <source>
        <dbReference type="Pfam" id="PF03464"/>
    </source>
</evidence>
<evidence type="ECO:0000313" key="4">
    <source>
        <dbReference type="EnsemblPlants" id="AES76540"/>
    </source>
</evidence>
<gene>
    <name evidence="4" type="primary">11413146</name>
    <name evidence="2" type="ordered locus">MTR_6g081000</name>
    <name evidence="3" type="ORF">MtrunA17_Chr6g0481321</name>
</gene>
<dbReference type="InterPro" id="IPR004403">
    <property type="entry name" value="Peptide_chain-rel_eRF1/aRF1"/>
</dbReference>
<dbReference type="EMBL" id="CM001222">
    <property type="protein sequence ID" value="AES76540.1"/>
    <property type="molecule type" value="Genomic_DNA"/>
</dbReference>
<dbReference type="Proteomes" id="UP000002051">
    <property type="component" value="Chromosome 6"/>
</dbReference>
<reference evidence="4" key="3">
    <citation type="submission" date="2015-04" db="UniProtKB">
        <authorList>
            <consortium name="EnsemblPlants"/>
        </authorList>
    </citation>
    <scope>IDENTIFICATION</scope>
    <source>
        <strain evidence="4">cv. Jemalong A17</strain>
    </source>
</reference>
<dbReference type="Proteomes" id="UP000265566">
    <property type="component" value="Chromosome 6"/>
</dbReference>
<reference evidence="6" key="4">
    <citation type="journal article" date="2018" name="Nat. Plants">
        <title>Whole-genome landscape of Medicago truncatula symbiotic genes.</title>
        <authorList>
            <person name="Pecrix Y."/>
            <person name="Staton S.E."/>
            <person name="Sallet E."/>
            <person name="Lelandais-Briere C."/>
            <person name="Moreau S."/>
            <person name="Carrere S."/>
            <person name="Blein T."/>
            <person name="Jardinaud M.F."/>
            <person name="Latrasse D."/>
            <person name="Zouine M."/>
            <person name="Zahm M."/>
            <person name="Kreplak J."/>
            <person name="Mayjonade B."/>
            <person name="Satge C."/>
            <person name="Perez M."/>
            <person name="Cauet S."/>
            <person name="Marande W."/>
            <person name="Chantry-Darmon C."/>
            <person name="Lopez-Roques C."/>
            <person name="Bouchez O."/>
            <person name="Berard A."/>
            <person name="Debelle F."/>
            <person name="Munos S."/>
            <person name="Bendahmane A."/>
            <person name="Berges H."/>
            <person name="Niebel A."/>
            <person name="Buitink J."/>
            <person name="Frugier F."/>
            <person name="Benhamed M."/>
            <person name="Crespi M."/>
            <person name="Gouzy J."/>
            <person name="Gamas P."/>
        </authorList>
    </citation>
    <scope>NUCLEOTIDE SEQUENCE [LARGE SCALE GENOMIC DNA]</scope>
    <source>
        <strain evidence="6">cv. Jemalong A17</strain>
    </source>
</reference>
<dbReference type="eggNOG" id="KOG0688">
    <property type="taxonomic scope" value="Eukaryota"/>
</dbReference>
<evidence type="ECO:0000313" key="6">
    <source>
        <dbReference type="Proteomes" id="UP000265566"/>
    </source>
</evidence>
<keyword evidence="5" id="KW-1185">Reference proteome</keyword>
<dbReference type="PANTHER" id="PTHR10113">
    <property type="entry name" value="PEPTIDE CHAIN RELEASE FACTOR SUBUNIT 1"/>
    <property type="match status" value="1"/>
</dbReference>
<dbReference type="PaxDb" id="3880-AES76540"/>
<dbReference type="AlphaFoldDB" id="G7KLR1"/>
<dbReference type="HOGENOM" id="CLU_1698152_0_0_1"/>
<dbReference type="EnsemblPlants" id="AES76540">
    <property type="protein sequence ID" value="AES76540"/>
    <property type="gene ID" value="MTR_6g081000"/>
</dbReference>
<protein>
    <submittedName>
        <fullName evidence="2">Eukaryotic peptide chain release factor subunit 1-3</fullName>
    </submittedName>
    <submittedName>
        <fullName evidence="3">Putative peptide chain release factor eRF1/aRF1</fullName>
    </submittedName>
</protein>
<dbReference type="GO" id="GO:0003747">
    <property type="term" value="F:translation release factor activity"/>
    <property type="evidence" value="ECO:0007669"/>
    <property type="project" value="InterPro"/>
</dbReference>
<organism evidence="2 5">
    <name type="scientific">Medicago truncatula</name>
    <name type="common">Barrel medic</name>
    <name type="synonym">Medicago tribuloides</name>
    <dbReference type="NCBI Taxonomy" id="3880"/>
    <lineage>
        <taxon>Eukaryota</taxon>
        <taxon>Viridiplantae</taxon>
        <taxon>Streptophyta</taxon>
        <taxon>Embryophyta</taxon>
        <taxon>Tracheophyta</taxon>
        <taxon>Spermatophyta</taxon>
        <taxon>Magnoliopsida</taxon>
        <taxon>eudicotyledons</taxon>
        <taxon>Gunneridae</taxon>
        <taxon>Pentapetalae</taxon>
        <taxon>rosids</taxon>
        <taxon>fabids</taxon>
        <taxon>Fabales</taxon>
        <taxon>Fabaceae</taxon>
        <taxon>Papilionoideae</taxon>
        <taxon>50 kb inversion clade</taxon>
        <taxon>NPAAA clade</taxon>
        <taxon>Hologalegina</taxon>
        <taxon>IRL clade</taxon>
        <taxon>Trifolieae</taxon>
        <taxon>Medicago</taxon>
    </lineage>
</organism>
<evidence type="ECO:0000313" key="3">
    <source>
        <dbReference type="EMBL" id="RHN52508.1"/>
    </source>
</evidence>
<dbReference type="OrthoDB" id="10254527at2759"/>
<accession>G7KLR1</accession>
<feature type="domain" description="eRF1" evidence="1">
    <location>
        <begin position="17"/>
        <end position="147"/>
    </location>
</feature>
<name>G7KLR1_MEDTR</name>
<dbReference type="InterPro" id="IPR042226">
    <property type="entry name" value="eFR1_2_sf"/>
</dbReference>
<proteinExistence type="predicted"/>
<dbReference type="Gene3D" id="3.30.420.60">
    <property type="entry name" value="eRF1 domain 2"/>
    <property type="match status" value="1"/>
</dbReference>
<evidence type="ECO:0000313" key="5">
    <source>
        <dbReference type="Proteomes" id="UP000002051"/>
    </source>
</evidence>
<dbReference type="Pfam" id="PF03464">
    <property type="entry name" value="eRF1_2"/>
    <property type="match status" value="1"/>
</dbReference>
<dbReference type="InterPro" id="IPR005141">
    <property type="entry name" value="eRF1_2"/>
</dbReference>